<dbReference type="InterPro" id="IPR011545">
    <property type="entry name" value="DEAD/DEAH_box_helicase_dom"/>
</dbReference>
<dbReference type="PROSITE" id="PS51194">
    <property type="entry name" value="HELICASE_CTER"/>
    <property type="match status" value="1"/>
</dbReference>
<sequence length="932" mass="107206">MVKKILNQIGRDIRFRDKIEHIETLPSREGTYQKVENLPPNIQNYLENNGIKLYQHQSQAFELLRKKENVLITTPTASGKTLAFNLPIMEELGDDKSTALYIYPAKALANDQWEVLKDLEKELGLDLKPFIYDGDTPKSDRPYIKRHSRLVLTNPYELHLILYWHHQWARFYRNLKFVVIDEAHQYRGVFGSNVAFLIRRLRRICKYYGSDPQFILSSATLANHQEFSQKLVGKPFQVVTQDTSPRGEKHFILYNPYKKKSDLSVHQETQNLFLYFILHELQTLCFTVSRKMAELIAMWSKKEIDLRKPKLTEKITAYRAGYLASERRLIEEKLRNQELIGVTTTNALELGINIGSLDAVIISGYPGTMISTWQQAGRSGRRKNDSLVVLLAFQNALDQYFMKNPHFFFDKPHENAIIDLHNPHIIQGHLLCAIHELPLTKKELEEYFYGDPLLLEEAERDGLIRNNLHKWMYIAGDNPAFKHGLDEISSDIFRVMHSGRLLERMERSQAYREAHEGAVLINQGETYTVESFDNKKRIINVARRSVDYHTQVLKEVDIKVLEKIENRQIGGLKVHFGVLEVREDFHKYKLLNYRKVLGTYPLDLPPLKFETRGMWFTLPSHLKEVLEEKFTGDDIFAGGLHGTEHALIALFPLHVMCDRMDIGGLSTPYHPDTQAPTIFIYDAHKGGIGLAEKAIQVFEELIKSTRDLITTCNCKEGCPSCIYSPKCGNENRPLHKKATSYILKKMMQEAESGQLKEVIGEYQKPVKVKPMAATAGSESYIEFDSVDKLKCRSLELMESEKLDEALFLVDNALDMQPESWELLKIKGQLLDLKGDSAQGVEYLSKALQLKPSNLQLSYLLSIALYHSGEYLEAKLNLLDIIKKDPQFYNAWYLLGVILQSQGDIPGAIQYFSRVLTLNPDHEQASDSLRKLL</sequence>
<feature type="domain" description="Helicase ATP-binding" evidence="4">
    <location>
        <begin position="61"/>
        <end position="239"/>
    </location>
</feature>
<dbReference type="PROSITE" id="PS50005">
    <property type="entry name" value="TPR"/>
    <property type="match status" value="2"/>
</dbReference>
<dbReference type="Pfam" id="PF09369">
    <property type="entry name" value="MZB"/>
    <property type="match status" value="1"/>
</dbReference>
<dbReference type="AlphaFoldDB" id="A0A8T8K226"/>
<keyword evidence="2" id="KW-0067">ATP-binding</keyword>
<evidence type="ECO:0000313" key="6">
    <source>
        <dbReference type="EMBL" id="QUH22414.1"/>
    </source>
</evidence>
<gene>
    <name evidence="6" type="ORF">HYG87_00850</name>
</gene>
<dbReference type="KEGG" id="meme:HYG87_00850"/>
<dbReference type="Pfam" id="PF00515">
    <property type="entry name" value="TPR_1"/>
    <property type="match status" value="1"/>
</dbReference>
<dbReference type="Pfam" id="PF22982">
    <property type="entry name" value="WHD_HRQ1"/>
    <property type="match status" value="1"/>
</dbReference>
<dbReference type="InterPro" id="IPR018973">
    <property type="entry name" value="MZB"/>
</dbReference>
<keyword evidence="7" id="KW-1185">Reference proteome</keyword>
<organism evidence="6 7">
    <name type="scientific">Methanobacterium alkalithermotolerans</name>
    <dbReference type="NCBI Taxonomy" id="2731220"/>
    <lineage>
        <taxon>Archaea</taxon>
        <taxon>Methanobacteriati</taxon>
        <taxon>Methanobacteriota</taxon>
        <taxon>Methanomada group</taxon>
        <taxon>Methanobacteria</taxon>
        <taxon>Methanobacteriales</taxon>
        <taxon>Methanobacteriaceae</taxon>
        <taxon>Methanobacterium</taxon>
    </lineage>
</organism>
<dbReference type="PANTHER" id="PTHR47957:SF3">
    <property type="entry name" value="ATP-DEPENDENT HELICASE HRQ1"/>
    <property type="match status" value="1"/>
</dbReference>
<dbReference type="InterPro" id="IPR055227">
    <property type="entry name" value="HRQ1_WHD"/>
</dbReference>
<dbReference type="Pfam" id="PF13432">
    <property type="entry name" value="TPR_16"/>
    <property type="match status" value="1"/>
</dbReference>
<keyword evidence="6" id="KW-0378">Hydrolase</keyword>
<evidence type="ECO:0000259" key="5">
    <source>
        <dbReference type="PROSITE" id="PS51194"/>
    </source>
</evidence>
<dbReference type="RefSeq" id="WP_211533359.1">
    <property type="nucleotide sequence ID" value="NZ_CP058560.1"/>
</dbReference>
<dbReference type="Gene3D" id="1.25.40.10">
    <property type="entry name" value="Tetratricopeptide repeat domain"/>
    <property type="match status" value="1"/>
</dbReference>
<dbReference type="Proteomes" id="UP000681041">
    <property type="component" value="Chromosome"/>
</dbReference>
<dbReference type="GO" id="GO:0003676">
    <property type="term" value="F:nucleic acid binding"/>
    <property type="evidence" value="ECO:0007669"/>
    <property type="project" value="InterPro"/>
</dbReference>
<dbReference type="SMART" id="SM00028">
    <property type="entry name" value="TPR"/>
    <property type="match status" value="4"/>
</dbReference>
<feature type="repeat" description="TPR" evidence="3">
    <location>
        <begin position="888"/>
        <end position="921"/>
    </location>
</feature>
<dbReference type="InterPro" id="IPR014001">
    <property type="entry name" value="Helicase_ATP-bd"/>
</dbReference>
<dbReference type="InterPro" id="IPR019734">
    <property type="entry name" value="TPR_rpt"/>
</dbReference>
<accession>A0A8T8K226</accession>
<dbReference type="SUPFAM" id="SSF48452">
    <property type="entry name" value="TPR-like"/>
    <property type="match status" value="1"/>
</dbReference>
<dbReference type="InterPro" id="IPR001650">
    <property type="entry name" value="Helicase_C-like"/>
</dbReference>
<dbReference type="GO" id="GO:0005524">
    <property type="term" value="F:ATP binding"/>
    <property type="evidence" value="ECO:0007669"/>
    <property type="project" value="UniProtKB-KW"/>
</dbReference>
<dbReference type="Gene3D" id="3.40.50.300">
    <property type="entry name" value="P-loop containing nucleotide triphosphate hydrolases"/>
    <property type="match status" value="2"/>
</dbReference>
<dbReference type="GeneID" id="64819268"/>
<dbReference type="GO" id="GO:0036297">
    <property type="term" value="P:interstrand cross-link repair"/>
    <property type="evidence" value="ECO:0007669"/>
    <property type="project" value="TreeGrafter"/>
</dbReference>
<dbReference type="SMART" id="SM00490">
    <property type="entry name" value="HELICc"/>
    <property type="match status" value="1"/>
</dbReference>
<dbReference type="SUPFAM" id="SSF52540">
    <property type="entry name" value="P-loop containing nucleoside triphosphate hydrolases"/>
    <property type="match status" value="1"/>
</dbReference>
<dbReference type="GO" id="GO:0043138">
    <property type="term" value="F:3'-5' DNA helicase activity"/>
    <property type="evidence" value="ECO:0007669"/>
    <property type="project" value="TreeGrafter"/>
</dbReference>
<dbReference type="Pfam" id="PF00270">
    <property type="entry name" value="DEAD"/>
    <property type="match status" value="1"/>
</dbReference>
<proteinExistence type="predicted"/>
<dbReference type="CDD" id="cd17923">
    <property type="entry name" value="DEXHc_Hrq1-like"/>
    <property type="match status" value="1"/>
</dbReference>
<keyword evidence="1" id="KW-0547">Nucleotide-binding</keyword>
<keyword evidence="6" id="KW-0347">Helicase</keyword>
<evidence type="ECO:0000256" key="1">
    <source>
        <dbReference type="ARBA" id="ARBA00022741"/>
    </source>
</evidence>
<keyword evidence="3" id="KW-0802">TPR repeat</keyword>
<evidence type="ECO:0000256" key="2">
    <source>
        <dbReference type="ARBA" id="ARBA00022840"/>
    </source>
</evidence>
<dbReference type="SMART" id="SM00487">
    <property type="entry name" value="DEXDc"/>
    <property type="match status" value="1"/>
</dbReference>
<evidence type="ECO:0000313" key="7">
    <source>
        <dbReference type="Proteomes" id="UP000681041"/>
    </source>
</evidence>
<dbReference type="InterPro" id="IPR011990">
    <property type="entry name" value="TPR-like_helical_dom_sf"/>
</dbReference>
<dbReference type="InterPro" id="IPR027417">
    <property type="entry name" value="P-loop_NTPase"/>
</dbReference>
<dbReference type="Pfam" id="PF00271">
    <property type="entry name" value="Helicase_C"/>
    <property type="match status" value="1"/>
</dbReference>
<dbReference type="PROSITE" id="PS51192">
    <property type="entry name" value="HELICASE_ATP_BIND_1"/>
    <property type="match status" value="1"/>
</dbReference>
<dbReference type="GO" id="GO:0006289">
    <property type="term" value="P:nucleotide-excision repair"/>
    <property type="evidence" value="ECO:0007669"/>
    <property type="project" value="TreeGrafter"/>
</dbReference>
<evidence type="ECO:0000256" key="3">
    <source>
        <dbReference type="PROSITE-ProRule" id="PRU00339"/>
    </source>
</evidence>
<reference evidence="6" key="1">
    <citation type="submission" date="2020-07" db="EMBL/GenBank/DDBJ databases">
        <title>Methanobacterium. sp. MethCan genome.</title>
        <authorList>
            <person name="Postec A."/>
            <person name="Quemeneur M."/>
        </authorList>
    </citation>
    <scope>NUCLEOTIDE SEQUENCE</scope>
    <source>
        <strain evidence="6">MethCAN</strain>
    </source>
</reference>
<name>A0A8T8K226_9EURY</name>
<protein>
    <submittedName>
        <fullName evidence="6">DEAD/DEAH box helicase</fullName>
    </submittedName>
</protein>
<evidence type="ECO:0000259" key="4">
    <source>
        <dbReference type="PROSITE" id="PS51192"/>
    </source>
</evidence>
<feature type="repeat" description="TPR" evidence="3">
    <location>
        <begin position="820"/>
        <end position="853"/>
    </location>
</feature>
<dbReference type="OrthoDB" id="36796at2157"/>
<dbReference type="CDD" id="cd18797">
    <property type="entry name" value="SF2_C_Hrq"/>
    <property type="match status" value="1"/>
</dbReference>
<dbReference type="PROSITE" id="PS50293">
    <property type="entry name" value="TPR_REGION"/>
    <property type="match status" value="1"/>
</dbReference>
<dbReference type="EMBL" id="CP058560">
    <property type="protein sequence ID" value="QUH22414.1"/>
    <property type="molecule type" value="Genomic_DNA"/>
</dbReference>
<dbReference type="PANTHER" id="PTHR47957">
    <property type="entry name" value="ATP-DEPENDENT HELICASE HRQ1"/>
    <property type="match status" value="1"/>
</dbReference>
<feature type="domain" description="Helicase C-terminal" evidence="5">
    <location>
        <begin position="273"/>
        <end position="445"/>
    </location>
</feature>